<dbReference type="InterPro" id="IPR051366">
    <property type="entry name" value="DEF8"/>
</dbReference>
<evidence type="ECO:0000256" key="4">
    <source>
        <dbReference type="ARBA" id="ARBA00022833"/>
    </source>
</evidence>
<dbReference type="SMART" id="SM01175">
    <property type="entry name" value="DUF4206"/>
    <property type="match status" value="1"/>
</dbReference>
<dbReference type="Pfam" id="PF13901">
    <property type="entry name" value="RH_dom"/>
    <property type="match status" value="1"/>
</dbReference>
<dbReference type="GO" id="GO:0008270">
    <property type="term" value="F:zinc ion binding"/>
    <property type="evidence" value="ECO:0007669"/>
    <property type="project" value="UniProtKB-KW"/>
</dbReference>
<evidence type="ECO:0000256" key="3">
    <source>
        <dbReference type="ARBA" id="ARBA00022771"/>
    </source>
</evidence>
<evidence type="ECO:0000256" key="2">
    <source>
        <dbReference type="ARBA" id="ARBA00022737"/>
    </source>
</evidence>
<proteinExistence type="predicted"/>
<evidence type="ECO:0000256" key="5">
    <source>
        <dbReference type="SAM" id="MobiDB-lite"/>
    </source>
</evidence>
<keyword evidence="1" id="KW-0479">Metal-binding</keyword>
<dbReference type="PANTHER" id="PTHR12326">
    <property type="entry name" value="PLECKSTRIN HOMOLOGY DOMAIN CONTAINING PROTEIN"/>
    <property type="match status" value="1"/>
</dbReference>
<keyword evidence="3" id="KW-0863">Zinc-finger</keyword>
<organism evidence="7 8">
    <name type="scientific">Vanilla planifolia</name>
    <name type="common">Vanilla</name>
    <dbReference type="NCBI Taxonomy" id="51239"/>
    <lineage>
        <taxon>Eukaryota</taxon>
        <taxon>Viridiplantae</taxon>
        <taxon>Streptophyta</taxon>
        <taxon>Embryophyta</taxon>
        <taxon>Tracheophyta</taxon>
        <taxon>Spermatophyta</taxon>
        <taxon>Magnoliopsida</taxon>
        <taxon>Liliopsida</taxon>
        <taxon>Asparagales</taxon>
        <taxon>Orchidaceae</taxon>
        <taxon>Vanilloideae</taxon>
        <taxon>Vanilleae</taxon>
        <taxon>Vanilla</taxon>
    </lineage>
</organism>
<dbReference type="PANTHER" id="PTHR12326:SF3">
    <property type="entry name" value="DIFFERENTIALLY EXPRESSED IN FDCP 8 HOMOLOG"/>
    <property type="match status" value="1"/>
</dbReference>
<evidence type="ECO:0000313" key="7">
    <source>
        <dbReference type="EMBL" id="KAG0487401.1"/>
    </source>
</evidence>
<comment type="caution">
    <text evidence="7">The sequence shown here is derived from an EMBL/GenBank/DDBJ whole genome shotgun (WGS) entry which is preliminary data.</text>
</comment>
<dbReference type="EMBL" id="JADCNM010000004">
    <property type="protein sequence ID" value="KAG0487401.1"/>
    <property type="molecule type" value="Genomic_DNA"/>
</dbReference>
<keyword evidence="2" id="KW-0677">Repeat</keyword>
<dbReference type="AlphaFoldDB" id="A0A835R7X3"/>
<dbReference type="OrthoDB" id="1918044at2759"/>
<sequence length="595" mass="66373">MVLGEVPWARIRASSAAIHCSNESYLSFDEMREEDDAGDLRLLLFSKSQKMSAFGVSCSSLHACDDDVSGICERKDKTMENLGNSLNGTHLNPNIHGGEKHEADDDVLSKFEHSDAEDSMFSYGNDDDGVEFHGRKSYNVLNERNHENVNPLVMNSSVVFGCNDWDEFEQETAGGCLDSFSVNLDNFVWQKDKHIQTLLEKEVADISEAHCERQLWPLKEVGDLNHILATSIEEKVIDPPAQNFREDYDDLPTKYSEYFNGDDRTIESLHSKQDTGMDAYESSEKHLQGSSVQSAEEKNPGSVHLAEVAYIENEVSEIDRKMGRRANHGGKTLLKPALPMMAENISNLILEHITQQCLVCYDSGIPCSARQACHDPSSLIFPFQEAEAEKCSSCGSIFHKDCYVNLLGCPCRTPDAIAGGVGPPEQGRQRPQRELIAFPESHTQPSQPLASNPATGGFFSGIFSKARADKIWKPKNSNPIADSLHQSFGRTEAIFLCIRTGYQIALSTVDAMRSNLTTKFTSERYVPNKNAPPPTRHSHFTNPPTSCRAILKAPHSVWSITRWMFGLPMVLIYLHVYFKIPTSGIYYGIQNLSFS</sequence>
<gene>
    <name evidence="7" type="ORF">HPP92_009496</name>
</gene>
<keyword evidence="4" id="KW-0862">Zinc</keyword>
<protein>
    <recommendedName>
        <fullName evidence="6">Rubicon Homology domain-containing protein</fullName>
    </recommendedName>
</protein>
<accession>A0A835R7X3</accession>
<evidence type="ECO:0000259" key="6">
    <source>
        <dbReference type="SMART" id="SM01175"/>
    </source>
</evidence>
<evidence type="ECO:0000313" key="8">
    <source>
        <dbReference type="Proteomes" id="UP000639772"/>
    </source>
</evidence>
<reference evidence="7 8" key="1">
    <citation type="journal article" date="2020" name="Nat. Food">
        <title>A phased Vanilla planifolia genome enables genetic improvement of flavour and production.</title>
        <authorList>
            <person name="Hasing T."/>
            <person name="Tang H."/>
            <person name="Brym M."/>
            <person name="Khazi F."/>
            <person name="Huang T."/>
            <person name="Chambers A.H."/>
        </authorList>
    </citation>
    <scope>NUCLEOTIDE SEQUENCE [LARGE SCALE GENOMIC DNA]</scope>
    <source>
        <tissue evidence="7">Leaf</tissue>
    </source>
</reference>
<name>A0A835R7X3_VANPL</name>
<dbReference type="Proteomes" id="UP000639772">
    <property type="component" value="Unassembled WGS sequence"/>
</dbReference>
<evidence type="ECO:0000256" key="1">
    <source>
        <dbReference type="ARBA" id="ARBA00022723"/>
    </source>
</evidence>
<dbReference type="InterPro" id="IPR025258">
    <property type="entry name" value="RH_dom"/>
</dbReference>
<feature type="domain" description="Rubicon Homology" evidence="6">
    <location>
        <begin position="286"/>
        <end position="418"/>
    </location>
</feature>
<feature type="region of interest" description="Disordered" evidence="5">
    <location>
        <begin position="271"/>
        <end position="299"/>
    </location>
</feature>